<feature type="binding site" evidence="12">
    <location>
        <position position="112"/>
    </location>
    <ligand>
        <name>K(+)</name>
        <dbReference type="ChEBI" id="CHEBI:29103"/>
    </ligand>
</feature>
<proteinExistence type="inferred from homology"/>
<feature type="transmembrane region" description="Helical" evidence="13">
    <location>
        <begin position="272"/>
        <end position="292"/>
    </location>
</feature>
<feature type="transmembrane region" description="Helical" evidence="13">
    <location>
        <begin position="128"/>
        <end position="150"/>
    </location>
</feature>
<feature type="transmembrane region" description="Helical" evidence="13">
    <location>
        <begin position="333"/>
        <end position="355"/>
    </location>
</feature>
<comment type="similarity">
    <text evidence="2">Belongs to the TrkH potassium transport family.</text>
</comment>
<dbReference type="Proteomes" id="UP000886865">
    <property type="component" value="Unassembled WGS sequence"/>
</dbReference>
<evidence type="ECO:0000256" key="4">
    <source>
        <dbReference type="ARBA" id="ARBA00022475"/>
    </source>
</evidence>
<evidence type="ECO:0000256" key="13">
    <source>
        <dbReference type="SAM" id="Phobius"/>
    </source>
</evidence>
<accession>A0A9D1FK84</accession>
<feature type="transmembrane region" description="Helical" evidence="13">
    <location>
        <begin position="395"/>
        <end position="416"/>
    </location>
</feature>
<evidence type="ECO:0000256" key="9">
    <source>
        <dbReference type="ARBA" id="ARBA00022989"/>
    </source>
</evidence>
<keyword evidence="7 13" id="KW-0812">Transmembrane</keyword>
<feature type="transmembrane region" description="Helical" evidence="13">
    <location>
        <begin position="12"/>
        <end position="31"/>
    </location>
</feature>
<sequence length="485" mass="53807">MRYNILSTVIGSNLRYIGIVMLIPVIFALLYHEANHSLPFICAAFVSVVLGFLFTLPKTTEKDIDSMKKTEALAGVFFSWVFFSLVCAIPYLFYNFNFTNAVFESVSGITTTGATIFVDYSIYPKTLFFYRAMTQWFGGMGIVVLFIAVLPKFSVAGRQMFSAESPGPVEEKVTPRIRHTASWLWGIYLGLTVVQLIALKFCGMDFYNSLCTTLSTVSTGGLSPNAQSIMGYNNQSAVIITGIFMFLSGANFILLYKVFIQRKWDSFLKSEEFLTYLGITVFFSLSIAFFLWSTREGGFLKSLIDSSFQVISLITSTGFASVDFIKWGADAKIMLFAAMFASACAASTAGGLKIVRWIYLFKYIKREVAKIIHPNAVYPIRLEGKPVSDDTGSQIMAFCIFYFFIFALSAFVTALLEKSPATALSGAITTLGNIGPGLSAKIGPMGSFDGLCCITKWIFIFNMLIGRLELIPFLALLHKDLWTTK</sequence>
<feature type="transmembrane region" description="Helical" evidence="13">
    <location>
        <begin position="182"/>
        <end position="199"/>
    </location>
</feature>
<keyword evidence="3" id="KW-0813">Transport</keyword>
<organism evidence="14 15">
    <name type="scientific">Candidatus Galligastranaerophilus intestinavium</name>
    <dbReference type="NCBI Taxonomy" id="2840836"/>
    <lineage>
        <taxon>Bacteria</taxon>
        <taxon>Candidatus Galligastranaerophilus</taxon>
    </lineage>
</organism>
<feature type="transmembrane region" description="Helical" evidence="13">
    <location>
        <begin position="457"/>
        <end position="477"/>
    </location>
</feature>
<keyword evidence="9 13" id="KW-1133">Transmembrane helix</keyword>
<keyword evidence="12" id="KW-0479">Metal-binding</keyword>
<feature type="binding site" evidence="12">
    <location>
        <position position="111"/>
    </location>
    <ligand>
        <name>K(+)</name>
        <dbReference type="ChEBI" id="CHEBI:29103"/>
    </ligand>
</feature>
<evidence type="ECO:0000256" key="5">
    <source>
        <dbReference type="ARBA" id="ARBA00022519"/>
    </source>
</evidence>
<evidence type="ECO:0000256" key="10">
    <source>
        <dbReference type="ARBA" id="ARBA00023065"/>
    </source>
</evidence>
<dbReference type="GO" id="GO:0005886">
    <property type="term" value="C:plasma membrane"/>
    <property type="evidence" value="ECO:0007669"/>
    <property type="project" value="UniProtKB-SubCell"/>
</dbReference>
<name>A0A9D1FK84_9BACT</name>
<dbReference type="Pfam" id="PF02386">
    <property type="entry name" value="TrkH"/>
    <property type="match status" value="1"/>
</dbReference>
<dbReference type="PANTHER" id="PTHR32024:SF2">
    <property type="entry name" value="TRK SYSTEM POTASSIUM UPTAKE PROTEIN TRKG-RELATED"/>
    <property type="match status" value="1"/>
</dbReference>
<dbReference type="InterPro" id="IPR004772">
    <property type="entry name" value="TrkH"/>
</dbReference>
<evidence type="ECO:0000256" key="2">
    <source>
        <dbReference type="ARBA" id="ARBA00009137"/>
    </source>
</evidence>
<protein>
    <submittedName>
        <fullName evidence="14">TrkH family potassium uptake protein</fullName>
    </submittedName>
</protein>
<dbReference type="GO" id="GO:0015379">
    <property type="term" value="F:potassium:chloride symporter activity"/>
    <property type="evidence" value="ECO:0007669"/>
    <property type="project" value="InterPro"/>
</dbReference>
<feature type="binding site" evidence="12">
    <location>
        <position position="220"/>
    </location>
    <ligand>
        <name>K(+)</name>
        <dbReference type="ChEBI" id="CHEBI:29103"/>
    </ligand>
</feature>
<keyword evidence="5" id="KW-0997">Cell inner membrane</keyword>
<comment type="subcellular location">
    <subcellularLocation>
        <location evidence="1">Cell inner membrane</location>
        <topology evidence="1">Multi-pass membrane protein</topology>
    </subcellularLocation>
</comment>
<evidence type="ECO:0000313" key="15">
    <source>
        <dbReference type="Proteomes" id="UP000886865"/>
    </source>
</evidence>
<keyword evidence="8 12" id="KW-0630">Potassium</keyword>
<dbReference type="AlphaFoldDB" id="A0A9D1FK84"/>
<evidence type="ECO:0000256" key="1">
    <source>
        <dbReference type="ARBA" id="ARBA00004429"/>
    </source>
</evidence>
<dbReference type="PANTHER" id="PTHR32024">
    <property type="entry name" value="TRK SYSTEM POTASSIUM UPTAKE PROTEIN TRKG-RELATED"/>
    <property type="match status" value="1"/>
</dbReference>
<feature type="transmembrane region" description="Helical" evidence="13">
    <location>
        <begin position="237"/>
        <end position="260"/>
    </location>
</feature>
<reference evidence="14" key="2">
    <citation type="journal article" date="2021" name="PeerJ">
        <title>Extensive microbial diversity within the chicken gut microbiome revealed by metagenomics and culture.</title>
        <authorList>
            <person name="Gilroy R."/>
            <person name="Ravi A."/>
            <person name="Getino M."/>
            <person name="Pursley I."/>
            <person name="Horton D.L."/>
            <person name="Alikhan N.F."/>
            <person name="Baker D."/>
            <person name="Gharbi K."/>
            <person name="Hall N."/>
            <person name="Watson M."/>
            <person name="Adriaenssens E.M."/>
            <person name="Foster-Nyarko E."/>
            <person name="Jarju S."/>
            <person name="Secka A."/>
            <person name="Antonio M."/>
            <person name="Oren A."/>
            <person name="Chaudhuri R.R."/>
            <person name="La Ragione R."/>
            <person name="Hildebrand F."/>
            <person name="Pallen M.J."/>
        </authorList>
    </citation>
    <scope>NUCLEOTIDE SEQUENCE</scope>
    <source>
        <strain evidence="14">CHK152-2871</strain>
    </source>
</reference>
<evidence type="ECO:0000313" key="14">
    <source>
        <dbReference type="EMBL" id="HIS74725.1"/>
    </source>
</evidence>
<keyword evidence="4" id="KW-1003">Cell membrane</keyword>
<dbReference type="EMBL" id="DVJQ01000058">
    <property type="protein sequence ID" value="HIS74725.1"/>
    <property type="molecule type" value="Genomic_DNA"/>
</dbReference>
<evidence type="ECO:0000256" key="7">
    <source>
        <dbReference type="ARBA" id="ARBA00022692"/>
    </source>
</evidence>
<keyword evidence="10" id="KW-0406">Ion transport</keyword>
<dbReference type="GO" id="GO:0046872">
    <property type="term" value="F:metal ion binding"/>
    <property type="evidence" value="ECO:0007669"/>
    <property type="project" value="UniProtKB-KW"/>
</dbReference>
<evidence type="ECO:0000256" key="6">
    <source>
        <dbReference type="ARBA" id="ARBA00022538"/>
    </source>
</evidence>
<reference evidence="14" key="1">
    <citation type="submission" date="2020-10" db="EMBL/GenBank/DDBJ databases">
        <authorList>
            <person name="Gilroy R."/>
        </authorList>
    </citation>
    <scope>NUCLEOTIDE SEQUENCE</scope>
    <source>
        <strain evidence="14">CHK152-2871</strain>
    </source>
</reference>
<feature type="binding site" evidence="12">
    <location>
        <position position="317"/>
    </location>
    <ligand>
        <name>K(+)</name>
        <dbReference type="ChEBI" id="CHEBI:29103"/>
    </ligand>
</feature>
<evidence type="ECO:0000256" key="8">
    <source>
        <dbReference type="ARBA" id="ARBA00022958"/>
    </source>
</evidence>
<gene>
    <name evidence="14" type="ORF">IAA86_06875</name>
</gene>
<evidence type="ECO:0000256" key="12">
    <source>
        <dbReference type="PIRSR" id="PIRSR006247-1"/>
    </source>
</evidence>
<feature type="binding site" evidence="12">
    <location>
        <position position="433"/>
    </location>
    <ligand>
        <name>K(+)</name>
        <dbReference type="ChEBI" id="CHEBI:29103"/>
    </ligand>
</feature>
<dbReference type="PIRSF" id="PIRSF006247">
    <property type="entry name" value="TrkH"/>
    <property type="match status" value="1"/>
</dbReference>
<keyword evidence="11 13" id="KW-0472">Membrane</keyword>
<dbReference type="InterPro" id="IPR003445">
    <property type="entry name" value="Cat_transpt"/>
</dbReference>
<keyword evidence="6" id="KW-0633">Potassium transport</keyword>
<evidence type="ECO:0000256" key="3">
    <source>
        <dbReference type="ARBA" id="ARBA00022448"/>
    </source>
</evidence>
<comment type="caution">
    <text evidence="14">The sequence shown here is derived from an EMBL/GenBank/DDBJ whole genome shotgun (WGS) entry which is preliminary data.</text>
</comment>
<feature type="transmembrane region" description="Helical" evidence="13">
    <location>
        <begin position="37"/>
        <end position="56"/>
    </location>
</feature>
<feature type="transmembrane region" description="Helical" evidence="13">
    <location>
        <begin position="72"/>
        <end position="94"/>
    </location>
</feature>
<evidence type="ECO:0000256" key="11">
    <source>
        <dbReference type="ARBA" id="ARBA00023136"/>
    </source>
</evidence>